<dbReference type="Pfam" id="PF00156">
    <property type="entry name" value="Pribosyltran"/>
    <property type="match status" value="1"/>
</dbReference>
<dbReference type="NCBIfam" id="NF003545">
    <property type="entry name" value="PRK05205.1-1"/>
    <property type="match status" value="1"/>
</dbReference>
<dbReference type="EMBL" id="FORX01000002">
    <property type="protein sequence ID" value="SFJ33937.1"/>
    <property type="molecule type" value="Genomic_DNA"/>
</dbReference>
<evidence type="ECO:0000256" key="4">
    <source>
        <dbReference type="HAMAP-Rule" id="MF_01219"/>
    </source>
</evidence>
<organism evidence="6 7">
    <name type="scientific">Desulfomicrobium apsheronum</name>
    <dbReference type="NCBI Taxonomy" id="52560"/>
    <lineage>
        <taxon>Bacteria</taxon>
        <taxon>Pseudomonadati</taxon>
        <taxon>Thermodesulfobacteriota</taxon>
        <taxon>Desulfovibrionia</taxon>
        <taxon>Desulfovibrionales</taxon>
        <taxon>Desulfomicrobiaceae</taxon>
        <taxon>Desulfomicrobium</taxon>
    </lineage>
</organism>
<dbReference type="InterPro" id="IPR050137">
    <property type="entry name" value="PyrR_bifunctional"/>
</dbReference>
<evidence type="ECO:0000259" key="5">
    <source>
        <dbReference type="Pfam" id="PF00156"/>
    </source>
</evidence>
<keyword evidence="3 4" id="KW-0804">Transcription</keyword>
<dbReference type="GO" id="GO:0004845">
    <property type="term" value="F:uracil phosphoribosyltransferase activity"/>
    <property type="evidence" value="ECO:0007669"/>
    <property type="project" value="UniProtKB-UniRule"/>
</dbReference>
<keyword evidence="2 4" id="KW-0805">Transcription regulation</keyword>
<dbReference type="HAMAP" id="MF_01219">
    <property type="entry name" value="PyrR"/>
    <property type="match status" value="1"/>
</dbReference>
<gene>
    <name evidence="4" type="primary">pyrR</name>
    <name evidence="6" type="ORF">SAMN04488082_102353</name>
</gene>
<dbReference type="STRING" id="52560.SAMN04488082_102353"/>
<dbReference type="GO" id="GO:0006355">
    <property type="term" value="P:regulation of DNA-templated transcription"/>
    <property type="evidence" value="ECO:0007669"/>
    <property type="project" value="UniProtKB-UniRule"/>
</dbReference>
<dbReference type="Gene3D" id="3.40.50.2020">
    <property type="match status" value="1"/>
</dbReference>
<keyword evidence="4 6" id="KW-0328">Glycosyltransferase</keyword>
<dbReference type="InterPro" id="IPR000836">
    <property type="entry name" value="PRTase_dom"/>
</dbReference>
<accession>A0A1I3QLD3</accession>
<evidence type="ECO:0000256" key="3">
    <source>
        <dbReference type="ARBA" id="ARBA00023163"/>
    </source>
</evidence>
<dbReference type="OrthoDB" id="9802227at2"/>
<reference evidence="7" key="1">
    <citation type="submission" date="2016-10" db="EMBL/GenBank/DDBJ databases">
        <authorList>
            <person name="Varghese N."/>
            <person name="Submissions S."/>
        </authorList>
    </citation>
    <scope>NUCLEOTIDE SEQUENCE [LARGE SCALE GENOMIC DNA]</scope>
    <source>
        <strain evidence="7">DSM 5918</strain>
    </source>
</reference>
<dbReference type="RefSeq" id="WP_092372806.1">
    <property type="nucleotide sequence ID" value="NZ_FORX01000002.1"/>
</dbReference>
<dbReference type="PANTHER" id="PTHR11608">
    <property type="entry name" value="BIFUNCTIONAL PROTEIN PYRR"/>
    <property type="match status" value="1"/>
</dbReference>
<feature type="short sequence motif" description="PRPP-binding" evidence="4">
    <location>
        <begin position="99"/>
        <end position="111"/>
    </location>
</feature>
<dbReference type="PANTHER" id="PTHR11608:SF0">
    <property type="entry name" value="BIFUNCTIONAL PROTEIN PYRR"/>
    <property type="match status" value="1"/>
</dbReference>
<dbReference type="NCBIfam" id="NF003549">
    <property type="entry name" value="PRK05205.1-5"/>
    <property type="match status" value="1"/>
</dbReference>
<proteinExistence type="inferred from homology"/>
<dbReference type="EC" id="2.4.2.9" evidence="4"/>
<dbReference type="InterPro" id="IPR029057">
    <property type="entry name" value="PRTase-like"/>
</dbReference>
<dbReference type="CDD" id="cd06223">
    <property type="entry name" value="PRTases_typeI"/>
    <property type="match status" value="1"/>
</dbReference>
<comment type="function">
    <text evidence="4">Also displays a weak uracil phosphoribosyltransferase activity which is not physiologically significant.</text>
</comment>
<keyword evidence="4 6" id="KW-0808">Transferase</keyword>
<dbReference type="InterPro" id="IPR023050">
    <property type="entry name" value="PyrR"/>
</dbReference>
<evidence type="ECO:0000256" key="2">
    <source>
        <dbReference type="ARBA" id="ARBA00023015"/>
    </source>
</evidence>
<keyword evidence="7" id="KW-1185">Reference proteome</keyword>
<dbReference type="Proteomes" id="UP000198635">
    <property type="component" value="Unassembled WGS sequence"/>
</dbReference>
<comment type="catalytic activity">
    <reaction evidence="4">
        <text>UMP + diphosphate = 5-phospho-alpha-D-ribose 1-diphosphate + uracil</text>
        <dbReference type="Rhea" id="RHEA:13017"/>
        <dbReference type="ChEBI" id="CHEBI:17568"/>
        <dbReference type="ChEBI" id="CHEBI:33019"/>
        <dbReference type="ChEBI" id="CHEBI:57865"/>
        <dbReference type="ChEBI" id="CHEBI:58017"/>
        <dbReference type="EC" id="2.4.2.9"/>
    </reaction>
</comment>
<name>A0A1I3QLD3_9BACT</name>
<comment type="function">
    <text evidence="4">Regulates the transcription of the pyrimidine nucleotide (pyr) operon in response to exogenous pyrimidines.</text>
</comment>
<dbReference type="FunFam" id="3.40.50.2020:FF:000020">
    <property type="entry name" value="Bifunctional protein PyrR"/>
    <property type="match status" value="1"/>
</dbReference>
<dbReference type="AlphaFoldDB" id="A0A1I3QLD3"/>
<evidence type="ECO:0000313" key="6">
    <source>
        <dbReference type="EMBL" id="SFJ33937.1"/>
    </source>
</evidence>
<dbReference type="SUPFAM" id="SSF53271">
    <property type="entry name" value="PRTase-like"/>
    <property type="match status" value="1"/>
</dbReference>
<sequence length="176" mass="19971">MHRSKEIMAARDIERTLDRLACQILEQITDHESIALVGIQRRGADLACRLCGLLSERTRRKIPCGELDINLYRDDWTSSTATPNINATRIDFSVEDKTIILIDDVLFTGRTIRCALEAILDFGRPEAVKLLVLVDRGHRELPIQADFVGKTVATERDQQINVFLQERDDKDQVVLG</sequence>
<protein>
    <recommendedName>
        <fullName evidence="4">Bifunctional protein PyrR</fullName>
    </recommendedName>
    <domain>
        <recommendedName>
            <fullName evidence="4">Pyrimidine operon regulatory protein</fullName>
        </recommendedName>
    </domain>
    <domain>
        <recommendedName>
            <fullName evidence="4">Uracil phosphoribosyltransferase</fullName>
            <shortName evidence="4">UPRTase</shortName>
            <ecNumber evidence="4">2.4.2.9</ecNumber>
        </recommendedName>
    </domain>
</protein>
<evidence type="ECO:0000313" key="7">
    <source>
        <dbReference type="Proteomes" id="UP000198635"/>
    </source>
</evidence>
<comment type="similarity">
    <text evidence="1 4">Belongs to the purine/pyrimidine phosphoribosyltransferase family. PyrR subfamily.</text>
</comment>
<feature type="domain" description="Phosphoribosyltransferase" evidence="5">
    <location>
        <begin position="5"/>
        <end position="148"/>
    </location>
</feature>
<evidence type="ECO:0000256" key="1">
    <source>
        <dbReference type="ARBA" id="ARBA00005565"/>
    </source>
</evidence>